<evidence type="ECO:0000256" key="1">
    <source>
        <dbReference type="ARBA" id="ARBA00013251"/>
    </source>
</evidence>
<dbReference type="InterPro" id="IPR043519">
    <property type="entry name" value="NT_sf"/>
</dbReference>
<dbReference type="FunFam" id="1.10.3210.10:FF:000001">
    <property type="entry name" value="GTP pyrophosphokinase RelA"/>
    <property type="match status" value="1"/>
</dbReference>
<dbReference type="InterPro" id="IPR033655">
    <property type="entry name" value="TGS_RelA/SpoT"/>
</dbReference>
<dbReference type="InterPro" id="IPR012676">
    <property type="entry name" value="TGS-like"/>
</dbReference>
<accession>A0A7G6TY85</accession>
<dbReference type="Pfam" id="PF19296">
    <property type="entry name" value="RelA_AH_RIS"/>
    <property type="match status" value="1"/>
</dbReference>
<dbReference type="RefSeq" id="WP_093761398.1">
    <property type="nucleotide sequence ID" value="NZ_CP050292.1"/>
</dbReference>
<dbReference type="Pfam" id="PF13328">
    <property type="entry name" value="HD_4"/>
    <property type="match status" value="1"/>
</dbReference>
<dbReference type="PROSITE" id="PS51880">
    <property type="entry name" value="TGS"/>
    <property type="match status" value="1"/>
</dbReference>
<dbReference type="GO" id="GO:0042594">
    <property type="term" value="P:response to starvation"/>
    <property type="evidence" value="ECO:0007669"/>
    <property type="project" value="TreeGrafter"/>
</dbReference>
<dbReference type="Proteomes" id="UP000515291">
    <property type="component" value="Chromosome"/>
</dbReference>
<dbReference type="KEGG" id="trb:HB776_11125"/>
<evidence type="ECO:0000256" key="6">
    <source>
        <dbReference type="ARBA" id="ARBA00048244"/>
    </source>
</evidence>
<keyword evidence="3" id="KW-0342">GTP-binding</keyword>
<dbReference type="InterPro" id="IPR045865">
    <property type="entry name" value="ACT-like_dom_sf"/>
</dbReference>
<dbReference type="InterPro" id="IPR004095">
    <property type="entry name" value="TGS"/>
</dbReference>
<comment type="catalytic activity">
    <reaction evidence="6">
        <text>GTP + ATP = guanosine 3'-diphosphate 5'-triphosphate + AMP</text>
        <dbReference type="Rhea" id="RHEA:22088"/>
        <dbReference type="ChEBI" id="CHEBI:30616"/>
        <dbReference type="ChEBI" id="CHEBI:37565"/>
        <dbReference type="ChEBI" id="CHEBI:142410"/>
        <dbReference type="ChEBI" id="CHEBI:456215"/>
        <dbReference type="EC" id="2.7.6.5"/>
    </reaction>
</comment>
<dbReference type="Gene3D" id="1.10.3210.10">
    <property type="entry name" value="Hypothetical protein af1432"/>
    <property type="match status" value="1"/>
</dbReference>
<dbReference type="FunFam" id="3.30.460.10:FF:000001">
    <property type="entry name" value="GTP pyrophosphokinase RelA"/>
    <property type="match status" value="1"/>
</dbReference>
<feature type="domain" description="ACT" evidence="8">
    <location>
        <begin position="699"/>
        <end position="773"/>
    </location>
</feature>
<dbReference type="GO" id="GO:0005525">
    <property type="term" value="F:GTP binding"/>
    <property type="evidence" value="ECO:0007669"/>
    <property type="project" value="UniProtKB-KW"/>
</dbReference>
<dbReference type="InterPro" id="IPR004811">
    <property type="entry name" value="RelA/Spo_fam"/>
</dbReference>
<dbReference type="EC" id="2.7.6.5" evidence="1"/>
<evidence type="ECO:0000256" key="2">
    <source>
        <dbReference type="ARBA" id="ARBA00014315"/>
    </source>
</evidence>
<dbReference type="EMBL" id="CP050292">
    <property type="protein sequence ID" value="QND71717.1"/>
    <property type="molecule type" value="Genomic_DNA"/>
</dbReference>
<evidence type="ECO:0000256" key="7">
    <source>
        <dbReference type="RuleBase" id="RU003847"/>
    </source>
</evidence>
<dbReference type="GO" id="GO:0008893">
    <property type="term" value="F:guanosine-3',5'-bis(diphosphate) 3'-diphosphatase activity"/>
    <property type="evidence" value="ECO:0007669"/>
    <property type="project" value="TreeGrafter"/>
</dbReference>
<keyword evidence="11" id="KW-0378">Hydrolase</keyword>
<evidence type="ECO:0000313" key="11">
    <source>
        <dbReference type="EMBL" id="QND71717.1"/>
    </source>
</evidence>
<reference evidence="12" key="1">
    <citation type="journal article" date="2020" name="Mol. Plant Microbe">
        <title>Rhizobial microsymbionts of the narrowly endemic Oxytropis species growing in Kamchatka are characterized by significant genetic diversity and possess a set of genes that are associated with T3SS and T6SS secretion systems and can affect the development of symbiosis.</title>
        <authorList>
            <person name="Safronova V."/>
            <person name="Guro P."/>
            <person name="Sazanova A."/>
            <person name="Kuznetsova I."/>
            <person name="Belimov A."/>
            <person name="Yakubov V."/>
            <person name="Chirak E."/>
            <person name="Afonin A."/>
            <person name="Gogolev Y."/>
            <person name="Andronov E."/>
            <person name="Tikhonovich I."/>
        </authorList>
    </citation>
    <scope>NUCLEOTIDE SEQUENCE [LARGE SCALE GENOMIC DNA]</scope>
    <source>
        <strain evidence="12">581</strain>
    </source>
</reference>
<comment type="function">
    <text evidence="7">In eubacteria ppGpp (guanosine 3'-diphosphate 5'-diphosphate) is a mediator of the stringent response that coordinates a variety of cellular activities in response to changes in nutritional abundance.</text>
</comment>
<dbReference type="PROSITE" id="PS51831">
    <property type="entry name" value="HD"/>
    <property type="match status" value="1"/>
</dbReference>
<dbReference type="CDD" id="cd05399">
    <property type="entry name" value="NT_Rel-Spo_like"/>
    <property type="match status" value="1"/>
</dbReference>
<dbReference type="InterPro" id="IPR002912">
    <property type="entry name" value="ACT_dom"/>
</dbReference>
<dbReference type="InterPro" id="IPR045600">
    <property type="entry name" value="RelA/SpoT_AH_RIS"/>
</dbReference>
<dbReference type="GO" id="GO:0015969">
    <property type="term" value="P:guanosine tetraphosphate metabolic process"/>
    <property type="evidence" value="ECO:0007669"/>
    <property type="project" value="InterPro"/>
</dbReference>
<dbReference type="PANTHER" id="PTHR21262:SF36">
    <property type="entry name" value="BIFUNCTIONAL (P)PPGPP SYNTHASE_HYDROLASE SPOT"/>
    <property type="match status" value="1"/>
</dbReference>
<sequence>MATSRRNKRQMQAANDTVAAVSPVSPEALSAETPIPAKVPRTSRVRMMRQYDLVDRVRAYNPNTDEDLLNRAYVYAMVAHGEQTRASGDPYFSHPLEVAAILTDLKLDDATIVAALLHDTIEDTEATRTEIDKLFGAEIGALVEGLTKLKRLELVSREAKQAENLRKLLLAIADDVRVLLIKLADRLHNMRTMEFMPPASRRRIAEETLDIYAPLAGRMGMQAMREELEELSFKVLDPDAYLVVMQRLDSLTERNRNLIDMIESHLSTKLEKNGITARVTGRRKKPFSIWTKMKRKSVGFEQLSDIYGFRVVLQDMEACYRALGVVHTTWPVVPGRFKDYISTPKQNDYRSIHTTVIGPGNQRVELQIRTEDMNSIAEYGIAAHAFYKDGIGSPTEMLKRESNAFSWLRHTIGILSESTNPEEFLEHTKLELFHDQVFCFTPKGKLIALPRNANVVDFAYAVHTDVGNSAVGCKINGKFAPLSSELQNGDEVEVLTSAAQQAPPSAWEGLAVTGKARAAIRRATRTAVRDQYASLGRRIVERLFVRAKMEYSDDQLKGALPRLARTSIDDVMASVGRGELRAADVARAMYPDYKEERIGRFSANNKKSTADKVRTPDGAARFTSIISIGGVDSDLPIKFAPNGGAVPGDRIVGIVTPGEGITIYPIQSPALKDFEEEPERWVDVRWDIDESSPQRFPARLFLQNVNEPGSLAQIAQVIADHDGNIDNISMHRRSPDFTEQTIDLGVYDLKHLSAIINQLRAKAVVAKVERVNG</sequence>
<dbReference type="Pfam" id="PF13291">
    <property type="entry name" value="ACT_4"/>
    <property type="match status" value="1"/>
</dbReference>
<dbReference type="SUPFAM" id="SSF109604">
    <property type="entry name" value="HD-domain/PDEase-like"/>
    <property type="match status" value="1"/>
</dbReference>
<keyword evidence="3" id="KW-0547">Nucleotide-binding</keyword>
<dbReference type="InterPro" id="IPR006674">
    <property type="entry name" value="HD_domain"/>
</dbReference>
<protein>
    <recommendedName>
        <fullName evidence="2">GTP pyrophosphokinase rsh</fullName>
        <ecNumber evidence="1">2.7.6.5</ecNumber>
    </recommendedName>
    <alternativeName>
        <fullName evidence="5">(p)ppGpp synthase</fullName>
    </alternativeName>
    <alternativeName>
        <fullName evidence="4">ATP:GTP 3'-pyrophosphotransferase</fullName>
    </alternativeName>
</protein>
<dbReference type="Gene3D" id="3.10.20.30">
    <property type="match status" value="1"/>
</dbReference>
<evidence type="ECO:0000259" key="10">
    <source>
        <dbReference type="PROSITE" id="PS51880"/>
    </source>
</evidence>
<dbReference type="FunFam" id="3.10.20.30:FF:000002">
    <property type="entry name" value="GTP pyrophosphokinase (RelA/SpoT)"/>
    <property type="match status" value="1"/>
</dbReference>
<feature type="domain" description="TGS" evidence="10">
    <location>
        <begin position="435"/>
        <end position="496"/>
    </location>
</feature>
<comment type="similarity">
    <text evidence="7">Belongs to the relA/spoT family.</text>
</comment>
<evidence type="ECO:0000256" key="4">
    <source>
        <dbReference type="ARBA" id="ARBA00029754"/>
    </source>
</evidence>
<proteinExistence type="inferred from homology"/>
<dbReference type="AlphaFoldDB" id="A0A7G6TY85"/>
<dbReference type="PANTHER" id="PTHR21262">
    <property type="entry name" value="GUANOSINE-3',5'-BIS DIPHOSPHATE 3'-PYROPHOSPHOHYDROLASE"/>
    <property type="match status" value="1"/>
</dbReference>
<organism evidence="11 12">
    <name type="scientific">Tardiphaga robiniae</name>
    <dbReference type="NCBI Taxonomy" id="943830"/>
    <lineage>
        <taxon>Bacteria</taxon>
        <taxon>Pseudomonadati</taxon>
        <taxon>Pseudomonadota</taxon>
        <taxon>Alphaproteobacteria</taxon>
        <taxon>Hyphomicrobiales</taxon>
        <taxon>Nitrobacteraceae</taxon>
        <taxon>Tardiphaga</taxon>
    </lineage>
</organism>
<dbReference type="InterPro" id="IPR003607">
    <property type="entry name" value="HD/PDEase_dom"/>
</dbReference>
<name>A0A7G6TY85_9BRAD</name>
<evidence type="ECO:0000256" key="5">
    <source>
        <dbReference type="ARBA" id="ARBA00032407"/>
    </source>
</evidence>
<dbReference type="SMART" id="SM00471">
    <property type="entry name" value="HDc"/>
    <property type="match status" value="1"/>
</dbReference>
<dbReference type="CDD" id="cd00077">
    <property type="entry name" value="HDc"/>
    <property type="match status" value="1"/>
</dbReference>
<dbReference type="CDD" id="cd04876">
    <property type="entry name" value="ACT_RelA-SpoT"/>
    <property type="match status" value="1"/>
</dbReference>
<dbReference type="Gene3D" id="3.30.70.260">
    <property type="match status" value="1"/>
</dbReference>
<evidence type="ECO:0000313" key="12">
    <source>
        <dbReference type="Proteomes" id="UP000515291"/>
    </source>
</evidence>
<dbReference type="InterPro" id="IPR007685">
    <property type="entry name" value="RelA_SpoT"/>
</dbReference>
<dbReference type="Gene3D" id="3.30.460.10">
    <property type="entry name" value="Beta Polymerase, domain 2"/>
    <property type="match status" value="1"/>
</dbReference>
<dbReference type="Pfam" id="PF02824">
    <property type="entry name" value="TGS"/>
    <property type="match status" value="1"/>
</dbReference>
<gene>
    <name evidence="11" type="ORF">HB776_11125</name>
</gene>
<dbReference type="SUPFAM" id="SSF81301">
    <property type="entry name" value="Nucleotidyltransferase"/>
    <property type="match status" value="1"/>
</dbReference>
<dbReference type="SMART" id="SM00954">
    <property type="entry name" value="RelA_SpoT"/>
    <property type="match status" value="1"/>
</dbReference>
<feature type="domain" description="HD" evidence="9">
    <location>
        <begin position="91"/>
        <end position="190"/>
    </location>
</feature>
<evidence type="ECO:0000259" key="9">
    <source>
        <dbReference type="PROSITE" id="PS51831"/>
    </source>
</evidence>
<dbReference type="SUPFAM" id="SSF55021">
    <property type="entry name" value="ACT-like"/>
    <property type="match status" value="1"/>
</dbReference>
<dbReference type="NCBIfam" id="TIGR00691">
    <property type="entry name" value="spoT_relA"/>
    <property type="match status" value="1"/>
</dbReference>
<dbReference type="GO" id="GO:0005886">
    <property type="term" value="C:plasma membrane"/>
    <property type="evidence" value="ECO:0007669"/>
    <property type="project" value="TreeGrafter"/>
</dbReference>
<evidence type="ECO:0000259" key="8">
    <source>
        <dbReference type="PROSITE" id="PS51671"/>
    </source>
</evidence>
<dbReference type="GO" id="GO:0015949">
    <property type="term" value="P:nucleobase-containing small molecule interconversion"/>
    <property type="evidence" value="ECO:0007669"/>
    <property type="project" value="UniProtKB-ARBA"/>
</dbReference>
<dbReference type="SUPFAM" id="SSF81271">
    <property type="entry name" value="TGS-like"/>
    <property type="match status" value="1"/>
</dbReference>
<dbReference type="PROSITE" id="PS51671">
    <property type="entry name" value="ACT"/>
    <property type="match status" value="1"/>
</dbReference>
<evidence type="ECO:0000256" key="3">
    <source>
        <dbReference type="ARBA" id="ARBA00023134"/>
    </source>
</evidence>
<dbReference type="Pfam" id="PF04607">
    <property type="entry name" value="RelA_SpoT"/>
    <property type="match status" value="1"/>
</dbReference>
<dbReference type="GO" id="GO:0008728">
    <property type="term" value="F:GTP diphosphokinase activity"/>
    <property type="evidence" value="ECO:0007669"/>
    <property type="project" value="UniProtKB-EC"/>
</dbReference>
<dbReference type="InterPro" id="IPR012675">
    <property type="entry name" value="Beta-grasp_dom_sf"/>
</dbReference>
<dbReference type="CDD" id="cd01668">
    <property type="entry name" value="TGS_RSH"/>
    <property type="match status" value="1"/>
</dbReference>